<accession>A0A3E0IPG9</accession>
<protein>
    <recommendedName>
        <fullName evidence="3">Asparagine synthetase domain-containing protein</fullName>
    </recommendedName>
</protein>
<evidence type="ECO:0000313" key="2">
    <source>
        <dbReference type="Proteomes" id="UP000256562"/>
    </source>
</evidence>
<name>A0A3E0IPG9_9STAP</name>
<dbReference type="Gene3D" id="3.40.50.620">
    <property type="entry name" value="HUPs"/>
    <property type="match status" value="1"/>
</dbReference>
<gene>
    <name evidence="1" type="ORF">DOS83_06755</name>
</gene>
<dbReference type="OrthoDB" id="2462219at2"/>
<dbReference type="Pfam" id="PF03054">
    <property type="entry name" value="tRNA_Me_trans"/>
    <property type="match status" value="1"/>
</dbReference>
<organism evidence="1 2">
    <name type="scientific">Staphylococcus felis</name>
    <dbReference type="NCBI Taxonomy" id="46127"/>
    <lineage>
        <taxon>Bacteria</taxon>
        <taxon>Bacillati</taxon>
        <taxon>Bacillota</taxon>
        <taxon>Bacilli</taxon>
        <taxon>Bacillales</taxon>
        <taxon>Staphylococcaceae</taxon>
        <taxon>Staphylococcus</taxon>
    </lineage>
</organism>
<sequence length="617" mass="73489">MNNHLQLIRFSKQYIILPNDKKLLEDNYVINSIGMFNVYSSKDLAATVLNYENQKVIILGILFDTRDHNKAVKSIVNDLLNFEIDSNQFLTEMSYYNGRYVILIESGQEVYFYNDATSFLSMYYHKNYPVYSSHSAQLNILLKHFYDCEEIRLFHKTKGFLDLSKYENIFKFNSNLRFKLLSHQMKRIYPVNNYIKKDVIDVYSEVIKNMESSVEAILQLNSKILISLTGGYDSRLSLALMKKHMNNVSFFTYIKNDNPNDNSRSQKIYTIDKKVTKNIVNQLNLNHRFFYIDQKQSVRTVEDIYEEYESNHAIQLIQEYHLDEFYHNKVHVKSTLYELAKGISIKGVDNESLKVDEYLSSLIRWSPNSDELWVKNKLYEFIERCQINDFIALGYDFYDILYLESRLNGWHSTIIQESDPYLEVLNIVNSRHILFNFMQIDYKQRKELQFHKHLINQKWPLLEFFSVNENTTLISKVSQLKAQLAKLKSEKKELHPPKKSKLSYQTTYFNRTQGDRGSLFLRNEQLLEENQLYKLVIKNDSNQSLDIEIKTYYKNQKGKKRLYITVNNDRYDIVDFSDYHFIYTLESNEEMNILIEITKTTDKMSWIRAAMFEVIEY</sequence>
<reference evidence="1 2" key="1">
    <citation type="journal article" date="2018" name="Vet. Microbiol.">
        <title>Characterisation of Staphylococcus felis isolated from cats using whole genome sequencing.</title>
        <authorList>
            <person name="Worthing K."/>
            <person name="Pang S."/>
            <person name="Trott D.J."/>
            <person name="Abraham S."/>
            <person name="Coombs G.W."/>
            <person name="Jordan D."/>
            <person name="McIntyre L."/>
            <person name="Davies M.R."/>
            <person name="Norris J."/>
        </authorList>
    </citation>
    <scope>NUCLEOTIDE SEQUENCE [LARGE SCALE GENOMIC DNA]</scope>
    <source>
        <strain evidence="1 2">F9</strain>
    </source>
</reference>
<dbReference type="SUPFAM" id="SSF52402">
    <property type="entry name" value="Adenine nucleotide alpha hydrolases-like"/>
    <property type="match status" value="1"/>
</dbReference>
<evidence type="ECO:0000313" key="1">
    <source>
        <dbReference type="EMBL" id="REH95087.1"/>
    </source>
</evidence>
<evidence type="ECO:0008006" key="3">
    <source>
        <dbReference type="Google" id="ProtNLM"/>
    </source>
</evidence>
<dbReference type="Proteomes" id="UP000256562">
    <property type="component" value="Unassembled WGS sequence"/>
</dbReference>
<dbReference type="AlphaFoldDB" id="A0A3E0IPG9"/>
<proteinExistence type="predicted"/>
<dbReference type="InterPro" id="IPR014729">
    <property type="entry name" value="Rossmann-like_a/b/a_fold"/>
</dbReference>
<dbReference type="EMBL" id="QKXQ01000318">
    <property type="protein sequence ID" value="REH95087.1"/>
    <property type="molecule type" value="Genomic_DNA"/>
</dbReference>
<dbReference type="RefSeq" id="WP_115940098.1">
    <property type="nucleotide sequence ID" value="NZ_CAJUZQ010000013.1"/>
</dbReference>
<comment type="caution">
    <text evidence="1">The sequence shown here is derived from an EMBL/GenBank/DDBJ whole genome shotgun (WGS) entry which is preliminary data.</text>
</comment>